<organism evidence="4">
    <name type="scientific">freshwater metagenome</name>
    <dbReference type="NCBI Taxonomy" id="449393"/>
    <lineage>
        <taxon>unclassified sequences</taxon>
        <taxon>metagenomes</taxon>
        <taxon>ecological metagenomes</taxon>
    </lineage>
</organism>
<dbReference type="Gene3D" id="3.40.630.10">
    <property type="entry name" value="Zn peptidases"/>
    <property type="match status" value="1"/>
</dbReference>
<dbReference type="Gene3D" id="3.30.70.360">
    <property type="match status" value="1"/>
</dbReference>
<dbReference type="SUPFAM" id="SSF53187">
    <property type="entry name" value="Zn-dependent exopeptidases"/>
    <property type="match status" value="1"/>
</dbReference>
<evidence type="ECO:0000256" key="1">
    <source>
        <dbReference type="ARBA" id="ARBA00022670"/>
    </source>
</evidence>
<dbReference type="GO" id="GO:0008233">
    <property type="term" value="F:peptidase activity"/>
    <property type="evidence" value="ECO:0007669"/>
    <property type="project" value="UniProtKB-KW"/>
</dbReference>
<gene>
    <name evidence="4" type="ORF">UFOPK2806_01523</name>
</gene>
<dbReference type="Pfam" id="PF01546">
    <property type="entry name" value="Peptidase_M20"/>
    <property type="match status" value="1"/>
</dbReference>
<keyword evidence="3" id="KW-0378">Hydrolase</keyword>
<dbReference type="PANTHER" id="PTHR43270">
    <property type="entry name" value="BETA-ALA-HIS DIPEPTIDASE"/>
    <property type="match status" value="1"/>
</dbReference>
<dbReference type="AlphaFoldDB" id="A0A6J6UJR4"/>
<evidence type="ECO:0000313" key="4">
    <source>
        <dbReference type="EMBL" id="CAB4758953.1"/>
    </source>
</evidence>
<evidence type="ECO:0000256" key="3">
    <source>
        <dbReference type="ARBA" id="ARBA00022801"/>
    </source>
</evidence>
<dbReference type="GO" id="GO:0046872">
    <property type="term" value="F:metal ion binding"/>
    <property type="evidence" value="ECO:0007669"/>
    <property type="project" value="UniProtKB-KW"/>
</dbReference>
<dbReference type="PANTHER" id="PTHR43270:SF4">
    <property type="entry name" value="CARNOSINE DIPEPTIDASE 2, ISOFORM A"/>
    <property type="match status" value="1"/>
</dbReference>
<dbReference type="EMBL" id="CAEZYY010000020">
    <property type="protein sequence ID" value="CAB4758953.1"/>
    <property type="molecule type" value="Genomic_DNA"/>
</dbReference>
<dbReference type="InterPro" id="IPR051458">
    <property type="entry name" value="Cyt/Met_Dipeptidase"/>
</dbReference>
<sequence>MSITDGLHDHVNEVWDRDIPAPLVEYVSIPNVSPAYEDRWEELGHMERAVTLVHDWCAARRIAGMTIDVQRLSGRTPLIVIEVPAFGGGPADRTVILYGHLDKQPEMTGWRDGLGPWTPVIEGNRLYGRGGADDGYAAFASLTAIEAVQANGSSHARCVVLIEASEESGSVDLPAHLEALDNRLDGTDLVLCLDSGCLDYERLWVTTSLRGLVGGLLTVEILSEGVHSGAASGVVPSSFRIVRELLDRVEDASTGWILLPEFHVEIPADRIKQATDTAAVTEPYSSTMPFVAGAVPVTSDPADQLLAHTWRPALSVVGADGFPPTNRAGNVLRPLTALRLSIRIPPTCDHERAATALERVLTENPPYGARVTFDADHVAPAWNAPTFAPWLEASLEGASQSVFGRSALAYGEGGTIPFMGMLGDRFPEAQFVITGVLGPGSNAHGPNEFLDLPTARRVTEVLSYVLIDHAQR</sequence>
<reference evidence="4" key="1">
    <citation type="submission" date="2020-05" db="EMBL/GenBank/DDBJ databases">
        <authorList>
            <person name="Chiriac C."/>
            <person name="Salcher M."/>
            <person name="Ghai R."/>
            <person name="Kavagutti S V."/>
        </authorList>
    </citation>
    <scope>NUCLEOTIDE SEQUENCE</scope>
</reference>
<proteinExistence type="predicted"/>
<keyword evidence="2" id="KW-0479">Metal-binding</keyword>
<name>A0A6J6UJR4_9ZZZZ</name>
<protein>
    <submittedName>
        <fullName evidence="4">Unannotated protein</fullName>
    </submittedName>
</protein>
<accession>A0A6J6UJR4</accession>
<keyword evidence="1" id="KW-0645">Protease</keyword>
<dbReference type="InterPro" id="IPR002933">
    <property type="entry name" value="Peptidase_M20"/>
</dbReference>
<evidence type="ECO:0000256" key="2">
    <source>
        <dbReference type="ARBA" id="ARBA00022723"/>
    </source>
</evidence>
<dbReference type="GO" id="GO:0006508">
    <property type="term" value="P:proteolysis"/>
    <property type="evidence" value="ECO:0007669"/>
    <property type="project" value="UniProtKB-KW"/>
</dbReference>